<gene>
    <name evidence="2" type="ORF">ACFSCY_08060</name>
</gene>
<sequence length="72" mass="7434">MRPDEPDLTGAAWFKSSFSGGNNGSCVEVAFVPSGVAVRDTKQQGRGPVLLFGDGEWAAFLAGVGAGEFGTR</sequence>
<evidence type="ECO:0000259" key="1">
    <source>
        <dbReference type="Pfam" id="PF04149"/>
    </source>
</evidence>
<reference evidence="3" key="1">
    <citation type="journal article" date="2019" name="Int. J. Syst. Evol. Microbiol.">
        <title>The Global Catalogue of Microorganisms (GCM) 10K type strain sequencing project: providing services to taxonomists for standard genome sequencing and annotation.</title>
        <authorList>
            <consortium name="The Broad Institute Genomics Platform"/>
            <consortium name="The Broad Institute Genome Sequencing Center for Infectious Disease"/>
            <person name="Wu L."/>
            <person name="Ma J."/>
        </authorList>
    </citation>
    <scope>NUCLEOTIDE SEQUENCE [LARGE SCALE GENOMIC DNA]</scope>
    <source>
        <strain evidence="3">JCM 12165</strain>
    </source>
</reference>
<accession>A0ABW4FI41</accession>
<dbReference type="InterPro" id="IPR007278">
    <property type="entry name" value="DUF397"/>
</dbReference>
<proteinExistence type="predicted"/>
<dbReference type="EMBL" id="JBHUCP010000005">
    <property type="protein sequence ID" value="MFD1529396.1"/>
    <property type="molecule type" value="Genomic_DNA"/>
</dbReference>
<evidence type="ECO:0000313" key="2">
    <source>
        <dbReference type="EMBL" id="MFD1529396.1"/>
    </source>
</evidence>
<comment type="caution">
    <text evidence="2">The sequence shown here is derived from an EMBL/GenBank/DDBJ whole genome shotgun (WGS) entry which is preliminary data.</text>
</comment>
<dbReference type="Proteomes" id="UP001597145">
    <property type="component" value="Unassembled WGS sequence"/>
</dbReference>
<evidence type="ECO:0000313" key="3">
    <source>
        <dbReference type="Proteomes" id="UP001597145"/>
    </source>
</evidence>
<protein>
    <submittedName>
        <fullName evidence="2">DUF397 domain-containing protein</fullName>
    </submittedName>
</protein>
<dbReference type="Pfam" id="PF04149">
    <property type="entry name" value="DUF397"/>
    <property type="match status" value="1"/>
</dbReference>
<keyword evidence="3" id="KW-1185">Reference proteome</keyword>
<organism evidence="2 3">
    <name type="scientific">Pseudonocardia aurantiaca</name>
    <dbReference type="NCBI Taxonomy" id="75290"/>
    <lineage>
        <taxon>Bacteria</taxon>
        <taxon>Bacillati</taxon>
        <taxon>Actinomycetota</taxon>
        <taxon>Actinomycetes</taxon>
        <taxon>Pseudonocardiales</taxon>
        <taxon>Pseudonocardiaceae</taxon>
        <taxon>Pseudonocardia</taxon>
    </lineage>
</organism>
<feature type="domain" description="DUF397" evidence="1">
    <location>
        <begin position="11"/>
        <end position="64"/>
    </location>
</feature>
<dbReference type="RefSeq" id="WP_343984378.1">
    <property type="nucleotide sequence ID" value="NZ_BAAAJG010000020.1"/>
</dbReference>
<name>A0ABW4FI41_9PSEU</name>